<proteinExistence type="inferred from homology"/>
<keyword evidence="8 11" id="KW-0413">Isomerase</keyword>
<accession>A0A8I1KMA9</accession>
<comment type="similarity">
    <text evidence="2">Belongs to the PpiC/parvulin rotamase family.</text>
</comment>
<dbReference type="SUPFAM" id="SSF54534">
    <property type="entry name" value="FKBP-like"/>
    <property type="match status" value="1"/>
</dbReference>
<comment type="caution">
    <text evidence="11">The sequence shown here is derived from an EMBL/GenBank/DDBJ whole genome shotgun (WGS) entry which is preliminary data.</text>
</comment>
<dbReference type="Gene3D" id="1.10.8.1040">
    <property type="match status" value="1"/>
</dbReference>
<sequence length="283" mass="31046">MTARILLSAAVLAFGAQMAQAAPVARVNGTDITEAEIAFAEAEVGAEIAGLPAESRRRVLVEYLVEAHLFASEATKDKLDAAKDFEERAAYYKLRALRDTFYEKKVRDAITDAQAKAAYDEQIAKLKPEPEVRARHILVKTKEEAADLVKQLKGGADFNELAKKSADGPSANTGGDLGYFSKGQMVKVFEDTAFALQPGQISEPVQSEFGWHVIKVEDKRNRPVPSFDEVKDQIVASLVQNQLRETVQKLRSSAKVEIVDPELKKAIDEDAKAAAIETTTQQK</sequence>
<dbReference type="InterPro" id="IPR050245">
    <property type="entry name" value="PrsA_foldase"/>
</dbReference>
<dbReference type="SUPFAM" id="SSF109998">
    <property type="entry name" value="Triger factor/SurA peptide-binding domain-like"/>
    <property type="match status" value="1"/>
</dbReference>
<evidence type="ECO:0000256" key="3">
    <source>
        <dbReference type="ARBA" id="ARBA00013194"/>
    </source>
</evidence>
<keyword evidence="9" id="KW-0732">Signal</keyword>
<evidence type="ECO:0000256" key="2">
    <source>
        <dbReference type="ARBA" id="ARBA00007656"/>
    </source>
</evidence>
<dbReference type="InterPro" id="IPR000297">
    <property type="entry name" value="PPIase_PpiC"/>
</dbReference>
<dbReference type="InterPro" id="IPR027304">
    <property type="entry name" value="Trigger_fact/SurA_dom_sf"/>
</dbReference>
<gene>
    <name evidence="11" type="ORF">JDN41_15745</name>
</gene>
<evidence type="ECO:0000256" key="1">
    <source>
        <dbReference type="ARBA" id="ARBA00000971"/>
    </source>
</evidence>
<dbReference type="Proteomes" id="UP000623250">
    <property type="component" value="Unassembled WGS sequence"/>
</dbReference>
<comment type="catalytic activity">
    <reaction evidence="1">
        <text>[protein]-peptidylproline (omega=180) = [protein]-peptidylproline (omega=0)</text>
        <dbReference type="Rhea" id="RHEA:16237"/>
        <dbReference type="Rhea" id="RHEA-COMP:10747"/>
        <dbReference type="Rhea" id="RHEA-COMP:10748"/>
        <dbReference type="ChEBI" id="CHEBI:83833"/>
        <dbReference type="ChEBI" id="CHEBI:83834"/>
        <dbReference type="EC" id="5.2.1.8"/>
    </reaction>
</comment>
<dbReference type="GO" id="GO:0003755">
    <property type="term" value="F:peptidyl-prolyl cis-trans isomerase activity"/>
    <property type="evidence" value="ECO:0007669"/>
    <property type="project" value="UniProtKB-KW"/>
</dbReference>
<dbReference type="AlphaFoldDB" id="A0A8I1KMA9"/>
<protein>
    <recommendedName>
        <fullName evidence="4">Parvulin-like PPIase</fullName>
        <ecNumber evidence="3">5.2.1.8</ecNumber>
    </recommendedName>
    <alternativeName>
        <fullName evidence="6">Peptidyl-prolyl cis-trans isomerase plp</fullName>
    </alternativeName>
    <alternativeName>
        <fullName evidence="7">Rotamase plp</fullName>
    </alternativeName>
</protein>
<dbReference type="EC" id="5.2.1.8" evidence="3"/>
<name>A0A8I1KMA9_9HYPH</name>
<evidence type="ECO:0000256" key="5">
    <source>
        <dbReference type="ARBA" id="ARBA00023110"/>
    </source>
</evidence>
<dbReference type="EMBL" id="JAEMUK010000083">
    <property type="protein sequence ID" value="MBJ7545008.1"/>
    <property type="molecule type" value="Genomic_DNA"/>
</dbReference>
<evidence type="ECO:0000313" key="11">
    <source>
        <dbReference type="EMBL" id="MBJ7545008.1"/>
    </source>
</evidence>
<dbReference type="PANTHER" id="PTHR47245">
    <property type="entry name" value="PEPTIDYLPROLYL ISOMERASE"/>
    <property type="match status" value="1"/>
</dbReference>
<organism evidence="11 12">
    <name type="scientific">Rhodomicrobium udaipurense</name>
    <dbReference type="NCBI Taxonomy" id="1202716"/>
    <lineage>
        <taxon>Bacteria</taxon>
        <taxon>Pseudomonadati</taxon>
        <taxon>Pseudomonadota</taxon>
        <taxon>Alphaproteobacteria</taxon>
        <taxon>Hyphomicrobiales</taxon>
        <taxon>Hyphomicrobiaceae</taxon>
        <taxon>Rhodomicrobium</taxon>
    </lineage>
</organism>
<evidence type="ECO:0000256" key="8">
    <source>
        <dbReference type="PROSITE-ProRule" id="PRU00278"/>
    </source>
</evidence>
<dbReference type="RefSeq" id="WP_037236745.1">
    <property type="nucleotide sequence ID" value="NZ_JAEMUK010000083.1"/>
</dbReference>
<evidence type="ECO:0000259" key="10">
    <source>
        <dbReference type="PROSITE" id="PS50198"/>
    </source>
</evidence>
<evidence type="ECO:0000256" key="4">
    <source>
        <dbReference type="ARBA" id="ARBA00018370"/>
    </source>
</evidence>
<feature type="signal peptide" evidence="9">
    <location>
        <begin position="1"/>
        <end position="21"/>
    </location>
</feature>
<dbReference type="Pfam" id="PF00639">
    <property type="entry name" value="Rotamase"/>
    <property type="match status" value="1"/>
</dbReference>
<evidence type="ECO:0000256" key="6">
    <source>
        <dbReference type="ARBA" id="ARBA00030642"/>
    </source>
</evidence>
<dbReference type="PANTHER" id="PTHR47245:SF2">
    <property type="entry name" value="PEPTIDYL-PROLYL CIS-TRANS ISOMERASE HP_0175-RELATED"/>
    <property type="match status" value="1"/>
</dbReference>
<evidence type="ECO:0000256" key="7">
    <source>
        <dbReference type="ARBA" id="ARBA00031484"/>
    </source>
</evidence>
<dbReference type="PROSITE" id="PS50198">
    <property type="entry name" value="PPIC_PPIASE_2"/>
    <property type="match status" value="1"/>
</dbReference>
<feature type="chain" id="PRO_5034107850" description="Parvulin-like PPIase" evidence="9">
    <location>
        <begin position="22"/>
        <end position="283"/>
    </location>
</feature>
<reference evidence="11 12" key="1">
    <citation type="submission" date="2020-12" db="EMBL/GenBank/DDBJ databases">
        <title>Revised draft genomes of Rhodomicrobium vannielii ATCC 17100 and Rhodomicrobium udaipurense JA643.</title>
        <authorList>
            <person name="Conners E.M."/>
            <person name="Davenport E.J."/>
            <person name="Bose A."/>
        </authorList>
    </citation>
    <scope>NUCLEOTIDE SEQUENCE [LARGE SCALE GENOMIC DNA]</scope>
    <source>
        <strain evidence="11 12">JA643</strain>
    </source>
</reference>
<keyword evidence="5 8" id="KW-0697">Rotamase</keyword>
<dbReference type="InterPro" id="IPR046357">
    <property type="entry name" value="PPIase_dom_sf"/>
</dbReference>
<evidence type="ECO:0000313" key="12">
    <source>
        <dbReference type="Proteomes" id="UP000623250"/>
    </source>
</evidence>
<dbReference type="Gene3D" id="3.10.50.40">
    <property type="match status" value="1"/>
</dbReference>
<keyword evidence="12" id="KW-1185">Reference proteome</keyword>
<feature type="domain" description="PpiC" evidence="10">
    <location>
        <begin position="129"/>
        <end position="218"/>
    </location>
</feature>
<evidence type="ECO:0000256" key="9">
    <source>
        <dbReference type="SAM" id="SignalP"/>
    </source>
</evidence>